<dbReference type="InterPro" id="IPR050955">
    <property type="entry name" value="Plant_Biomass_Hydrol_Est"/>
</dbReference>
<gene>
    <name evidence="3" type="ORF">Mal15_24520</name>
</gene>
<dbReference type="SUPFAM" id="SSF53474">
    <property type="entry name" value="alpha/beta-Hydrolases"/>
    <property type="match status" value="1"/>
</dbReference>
<dbReference type="KEGG" id="smam:Mal15_24520"/>
<feature type="domain" description="Peptidase S9 prolyl oligopeptidase catalytic" evidence="2">
    <location>
        <begin position="126"/>
        <end position="185"/>
    </location>
</feature>
<proteinExistence type="predicted"/>
<dbReference type="InterPro" id="IPR029058">
    <property type="entry name" value="AB_hydrolase_fold"/>
</dbReference>
<name>A0A5B9MEJ7_9BACT</name>
<dbReference type="EMBL" id="CP036264">
    <property type="protein sequence ID" value="QEF98400.1"/>
    <property type="molecule type" value="Genomic_DNA"/>
</dbReference>
<evidence type="ECO:0000313" key="4">
    <source>
        <dbReference type="Proteomes" id="UP000321353"/>
    </source>
</evidence>
<keyword evidence="3" id="KW-0378">Hydrolase</keyword>
<dbReference type="RefSeq" id="WP_147867933.1">
    <property type="nucleotide sequence ID" value="NZ_CP036264.1"/>
</dbReference>
<dbReference type="GO" id="GO:0006508">
    <property type="term" value="P:proteolysis"/>
    <property type="evidence" value="ECO:0007669"/>
    <property type="project" value="InterPro"/>
</dbReference>
<organism evidence="3 4">
    <name type="scientific">Stieleria maiorica</name>
    <dbReference type="NCBI Taxonomy" id="2795974"/>
    <lineage>
        <taxon>Bacteria</taxon>
        <taxon>Pseudomonadati</taxon>
        <taxon>Planctomycetota</taxon>
        <taxon>Planctomycetia</taxon>
        <taxon>Pirellulales</taxon>
        <taxon>Pirellulaceae</taxon>
        <taxon>Stieleria</taxon>
    </lineage>
</organism>
<keyword evidence="4" id="KW-1185">Reference proteome</keyword>
<protein>
    <submittedName>
        <fullName evidence="3">Alpha/beta hydrolase family protein</fullName>
    </submittedName>
</protein>
<dbReference type="AlphaFoldDB" id="A0A5B9MEJ7"/>
<dbReference type="Proteomes" id="UP000321353">
    <property type="component" value="Chromosome"/>
</dbReference>
<accession>A0A5B9MEJ7</accession>
<dbReference type="PANTHER" id="PTHR43037:SF1">
    <property type="entry name" value="BLL1128 PROTEIN"/>
    <property type="match status" value="1"/>
</dbReference>
<evidence type="ECO:0000256" key="1">
    <source>
        <dbReference type="ARBA" id="ARBA00022729"/>
    </source>
</evidence>
<dbReference type="GO" id="GO:0008236">
    <property type="term" value="F:serine-type peptidase activity"/>
    <property type="evidence" value="ECO:0007669"/>
    <property type="project" value="InterPro"/>
</dbReference>
<dbReference type="Gene3D" id="3.40.50.1820">
    <property type="entry name" value="alpha/beta hydrolase"/>
    <property type="match status" value="1"/>
</dbReference>
<dbReference type="PANTHER" id="PTHR43037">
    <property type="entry name" value="UNNAMED PRODUCT-RELATED"/>
    <property type="match status" value="1"/>
</dbReference>
<keyword evidence="1" id="KW-0732">Signal</keyword>
<sequence>MNRFDATTIWKSVSEQVPDGGDSTPHPVDALDAEEAARESSGGAAADWSEAIGAQTFFVPLHYESNYRYPLIVWLHSDGFNENQVCHVMPHVSSRNYVATGVRAPAASDPSGHRFAWSNSVAAVQWAERSVLEAIDRTAAQYSVHAQRIILAGYQNGGTMAARIAMRHPERFAAAISLGGSFQLPKCSDLDRQRLKERRLPMLWQRSIESEFYDQTRLVSEIQAASSIGAQVEIRQYRNDDEMNTAVLSDLDRWIMNHVVNGAPVAKLSPWDTSPTSFSDN</sequence>
<dbReference type="InterPro" id="IPR001375">
    <property type="entry name" value="Peptidase_S9_cat"/>
</dbReference>
<reference evidence="3 4" key="1">
    <citation type="submission" date="2019-02" db="EMBL/GenBank/DDBJ databases">
        <title>Planctomycetal bacteria perform biofilm scaping via a novel small molecule.</title>
        <authorList>
            <person name="Jeske O."/>
            <person name="Boedeker C."/>
            <person name="Wiegand S."/>
            <person name="Breitling P."/>
            <person name="Kallscheuer N."/>
            <person name="Jogler M."/>
            <person name="Rohde M."/>
            <person name="Petersen J."/>
            <person name="Medema M.H."/>
            <person name="Surup F."/>
            <person name="Jogler C."/>
        </authorList>
    </citation>
    <scope>NUCLEOTIDE SEQUENCE [LARGE SCALE GENOMIC DNA]</scope>
    <source>
        <strain evidence="3 4">Mal15</strain>
    </source>
</reference>
<evidence type="ECO:0000259" key="2">
    <source>
        <dbReference type="Pfam" id="PF00326"/>
    </source>
</evidence>
<evidence type="ECO:0000313" key="3">
    <source>
        <dbReference type="EMBL" id="QEF98400.1"/>
    </source>
</evidence>
<dbReference type="Pfam" id="PF00326">
    <property type="entry name" value="Peptidase_S9"/>
    <property type="match status" value="1"/>
</dbReference>